<evidence type="ECO:0000256" key="10">
    <source>
        <dbReference type="SAM" id="MobiDB-lite"/>
    </source>
</evidence>
<evidence type="ECO:0000256" key="7">
    <source>
        <dbReference type="ARBA" id="ARBA00022842"/>
    </source>
</evidence>
<proteinExistence type="inferred from homology"/>
<evidence type="ECO:0000259" key="12">
    <source>
        <dbReference type="PROSITE" id="PS51881"/>
    </source>
</evidence>
<evidence type="ECO:0000259" key="11">
    <source>
        <dbReference type="PROSITE" id="PS51710"/>
    </source>
</evidence>
<dbReference type="PANTHER" id="PTHR11702">
    <property type="entry name" value="DEVELOPMENTALLY REGULATED GTP-BINDING PROTEIN-RELATED"/>
    <property type="match status" value="1"/>
</dbReference>
<dbReference type="Gene3D" id="3.30.300.350">
    <property type="entry name" value="GTP-binding protein OBG, C-terminal domain"/>
    <property type="match status" value="1"/>
</dbReference>
<dbReference type="Gene3D" id="3.40.50.300">
    <property type="entry name" value="P-loop containing nucleotide triphosphate hydrolases"/>
    <property type="match status" value="1"/>
</dbReference>
<dbReference type="InterPro" id="IPR006074">
    <property type="entry name" value="GTP1-OBG_CS"/>
</dbReference>
<dbReference type="AlphaFoldDB" id="A0A4R1HUD6"/>
<evidence type="ECO:0000259" key="13">
    <source>
        <dbReference type="PROSITE" id="PS51883"/>
    </source>
</evidence>
<comment type="similarity">
    <text evidence="2 9">Belongs to the TRAFAC class OBG-HflX-like GTPase superfamily. OBG GTPase family.</text>
</comment>
<evidence type="ECO:0000256" key="6">
    <source>
        <dbReference type="ARBA" id="ARBA00022801"/>
    </source>
</evidence>
<dbReference type="PANTHER" id="PTHR11702:SF31">
    <property type="entry name" value="MITOCHONDRIAL RIBOSOME-ASSOCIATED GTPASE 2"/>
    <property type="match status" value="1"/>
</dbReference>
<dbReference type="PROSITE" id="PS51883">
    <property type="entry name" value="OBG"/>
    <property type="match status" value="1"/>
</dbReference>
<evidence type="ECO:0000256" key="4">
    <source>
        <dbReference type="ARBA" id="ARBA00022723"/>
    </source>
</evidence>
<dbReference type="PROSITE" id="PS51710">
    <property type="entry name" value="G_OBG"/>
    <property type="match status" value="1"/>
</dbReference>
<feature type="binding site" evidence="9">
    <location>
        <begin position="166"/>
        <end position="173"/>
    </location>
    <ligand>
        <name>GTP</name>
        <dbReference type="ChEBI" id="CHEBI:37565"/>
    </ligand>
</feature>
<dbReference type="InterPro" id="IPR036726">
    <property type="entry name" value="GTP1_OBG_dom_sf"/>
</dbReference>
<dbReference type="Pfam" id="PF09269">
    <property type="entry name" value="DUF1967"/>
    <property type="match status" value="1"/>
</dbReference>
<feature type="region of interest" description="Disordered" evidence="10">
    <location>
        <begin position="64"/>
        <end position="85"/>
    </location>
</feature>
<dbReference type="InterPro" id="IPR006169">
    <property type="entry name" value="GTP1_OBG_dom"/>
</dbReference>
<dbReference type="NCBIfam" id="TIGR02729">
    <property type="entry name" value="Obg_CgtA"/>
    <property type="match status" value="1"/>
</dbReference>
<keyword evidence="6 9" id="KW-0378">Hydrolase</keyword>
<dbReference type="EMBL" id="SMFZ01000002">
    <property type="protein sequence ID" value="TCK21052.1"/>
    <property type="molecule type" value="Genomic_DNA"/>
</dbReference>
<dbReference type="Pfam" id="PF01018">
    <property type="entry name" value="GTP1_OBG"/>
    <property type="match status" value="1"/>
</dbReference>
<dbReference type="CDD" id="cd01898">
    <property type="entry name" value="Obg"/>
    <property type="match status" value="1"/>
</dbReference>
<comment type="caution">
    <text evidence="14">The sequence shown here is derived from an EMBL/GenBank/DDBJ whole genome shotgun (WGS) entry which is preliminary data.</text>
</comment>
<feature type="domain" description="OBG-type G" evidence="11">
    <location>
        <begin position="160"/>
        <end position="336"/>
    </location>
</feature>
<dbReference type="InterPro" id="IPR045086">
    <property type="entry name" value="OBG_GTPase"/>
</dbReference>
<evidence type="ECO:0000256" key="1">
    <source>
        <dbReference type="ARBA" id="ARBA00001946"/>
    </source>
</evidence>
<evidence type="ECO:0000313" key="15">
    <source>
        <dbReference type="Proteomes" id="UP000295560"/>
    </source>
</evidence>
<comment type="function">
    <text evidence="9">An essential GTPase which binds GTP, GDP and possibly (p)ppGpp with moderate affinity, with high nucleotide exchange rates and a fairly low GTP hydrolysis rate. Plays a role in control of the cell cycle, stress response, ribosome biogenesis and in those bacteria that undergo differentiation, in morphogenesis control.</text>
</comment>
<comment type="cofactor">
    <cofactor evidence="1 9">
        <name>Mg(2+)</name>
        <dbReference type="ChEBI" id="CHEBI:18420"/>
    </cofactor>
</comment>
<name>A0A4R1HUD6_PSEEN</name>
<gene>
    <name evidence="9" type="primary">obg</name>
    <name evidence="14" type="ORF">EV378_5026</name>
</gene>
<feature type="binding site" evidence="9">
    <location>
        <position position="173"/>
    </location>
    <ligand>
        <name>Mg(2+)</name>
        <dbReference type="ChEBI" id="CHEBI:18420"/>
    </ligand>
</feature>
<dbReference type="SUPFAM" id="SSF52540">
    <property type="entry name" value="P-loop containing nucleoside triphosphate hydrolases"/>
    <property type="match status" value="1"/>
</dbReference>
<feature type="binding site" evidence="9">
    <location>
        <begin position="212"/>
        <end position="215"/>
    </location>
    <ligand>
        <name>GTP</name>
        <dbReference type="ChEBI" id="CHEBI:37565"/>
    </ligand>
</feature>
<dbReference type="InterPro" id="IPR015349">
    <property type="entry name" value="OCT_dom"/>
</dbReference>
<dbReference type="Gene3D" id="2.70.210.12">
    <property type="entry name" value="GTP1/OBG domain"/>
    <property type="match status" value="1"/>
</dbReference>
<dbReference type="NCBIfam" id="NF008954">
    <property type="entry name" value="PRK12296.1"/>
    <property type="match status" value="1"/>
</dbReference>
<dbReference type="PROSITE" id="PS51881">
    <property type="entry name" value="OCT"/>
    <property type="match status" value="1"/>
</dbReference>
<feature type="domain" description="Obg" evidence="13">
    <location>
        <begin position="2"/>
        <end position="159"/>
    </location>
</feature>
<feature type="region of interest" description="Disordered" evidence="10">
    <location>
        <begin position="443"/>
        <end position="497"/>
    </location>
</feature>
<keyword evidence="3 9" id="KW-0963">Cytoplasm</keyword>
<evidence type="ECO:0000313" key="14">
    <source>
        <dbReference type="EMBL" id="TCK21052.1"/>
    </source>
</evidence>
<evidence type="ECO:0000256" key="5">
    <source>
        <dbReference type="ARBA" id="ARBA00022741"/>
    </source>
</evidence>
<keyword evidence="15" id="KW-1185">Reference proteome</keyword>
<dbReference type="GO" id="GO:0005525">
    <property type="term" value="F:GTP binding"/>
    <property type="evidence" value="ECO:0007669"/>
    <property type="project" value="UniProtKB-UniRule"/>
</dbReference>
<dbReference type="GO" id="GO:0005737">
    <property type="term" value="C:cytoplasm"/>
    <property type="evidence" value="ECO:0007669"/>
    <property type="project" value="UniProtKB-SubCell"/>
</dbReference>
<dbReference type="Proteomes" id="UP000295560">
    <property type="component" value="Unassembled WGS sequence"/>
</dbReference>
<feature type="binding site" evidence="9">
    <location>
        <begin position="287"/>
        <end position="290"/>
    </location>
    <ligand>
        <name>GTP</name>
        <dbReference type="ChEBI" id="CHEBI:37565"/>
    </ligand>
</feature>
<dbReference type="InterPro" id="IPR031167">
    <property type="entry name" value="G_OBG"/>
</dbReference>
<dbReference type="FunFam" id="2.70.210.12:FF:000001">
    <property type="entry name" value="GTPase Obg"/>
    <property type="match status" value="1"/>
</dbReference>
<dbReference type="HAMAP" id="MF_01454">
    <property type="entry name" value="GTPase_Obg"/>
    <property type="match status" value="1"/>
</dbReference>
<dbReference type="InterPro" id="IPR027417">
    <property type="entry name" value="P-loop_NTPase"/>
</dbReference>
<accession>A0A4R1HUD6</accession>
<keyword evidence="4 9" id="KW-0479">Metal-binding</keyword>
<sequence>MSRFVDRVVVHATAGAGGNGCASVHREKFKPLGGPDGGNGGRGGSIVLVVDTGVHTLLDFHHHPHQRARGGTQGQGAFKTGANAQDMELRVPDGTVVFDDDGEILADLVGDGTRFVAAQGGRGGLGNAALASPARKAPGFALLGEPGEERTLTLELRSLADVGLLGFPSAGKSSLVSVLSAARPKIADYPFTTLVPQLGVVSAGDETFTVADVPGLIPGASDGRGLGLEFLRHIERCSVLVHVVDCATFETERDPVADIEALEAELARYTPALGGSLDDRPRLIALNKIDVPDAAELVEIVRADLDERFGWPIFPISTASRAGLRELSFAMGAAVAAHRASETPREASRVVITPKAVGDSGFTVEVDPEVDGGFVVRGDRPERWIRQTAFDNDEAVGYLADRLARLGVEEALAKAGAVPGCPVTIGDMTFDWEPSTPAGVAMTMSGRGTDTRLDATDRIGADQRKRDRASRRSHLSDAELAAGARYASDHELDDPER</sequence>
<comment type="subcellular location">
    <subcellularLocation>
        <location evidence="9">Cytoplasm</location>
    </subcellularLocation>
</comment>
<dbReference type="InterPro" id="IPR006073">
    <property type="entry name" value="GTP-bd"/>
</dbReference>
<dbReference type="PRINTS" id="PR00326">
    <property type="entry name" value="GTP1OBG"/>
</dbReference>
<reference evidence="14 15" key="1">
    <citation type="submission" date="2019-03" db="EMBL/GenBank/DDBJ databases">
        <title>Sequencing the genomes of 1000 actinobacteria strains.</title>
        <authorList>
            <person name="Klenk H.-P."/>
        </authorList>
    </citation>
    <scope>NUCLEOTIDE SEQUENCE [LARGE SCALE GENOMIC DNA]</scope>
    <source>
        <strain evidence="14 15">DSM 44969</strain>
    </source>
</reference>
<feature type="domain" description="OCT" evidence="12">
    <location>
        <begin position="354"/>
        <end position="434"/>
    </location>
</feature>
<feature type="binding site" evidence="9">
    <location>
        <position position="193"/>
    </location>
    <ligand>
        <name>Mg(2+)</name>
        <dbReference type="ChEBI" id="CHEBI:18420"/>
    </ligand>
</feature>
<dbReference type="GO" id="GO:0003924">
    <property type="term" value="F:GTPase activity"/>
    <property type="evidence" value="ECO:0007669"/>
    <property type="project" value="UniProtKB-UniRule"/>
</dbReference>
<dbReference type="NCBIfam" id="NF008956">
    <property type="entry name" value="PRK12299.1"/>
    <property type="match status" value="1"/>
</dbReference>
<dbReference type="GO" id="GO:0042254">
    <property type="term" value="P:ribosome biogenesis"/>
    <property type="evidence" value="ECO:0007669"/>
    <property type="project" value="UniProtKB-UniRule"/>
</dbReference>
<dbReference type="SUPFAM" id="SSF102741">
    <property type="entry name" value="Obg GTP-binding protein C-terminal domain"/>
    <property type="match status" value="1"/>
</dbReference>
<comment type="subunit">
    <text evidence="9">Monomer.</text>
</comment>
<protein>
    <recommendedName>
        <fullName evidence="9">GTPase Obg</fullName>
        <ecNumber evidence="9">3.6.5.-</ecNumber>
    </recommendedName>
    <alternativeName>
        <fullName evidence="9">GTP-binding protein Obg</fullName>
    </alternativeName>
</protein>
<dbReference type="GO" id="GO:0000287">
    <property type="term" value="F:magnesium ion binding"/>
    <property type="evidence" value="ECO:0007669"/>
    <property type="project" value="InterPro"/>
</dbReference>
<evidence type="ECO:0000256" key="2">
    <source>
        <dbReference type="ARBA" id="ARBA00007699"/>
    </source>
</evidence>
<keyword evidence="7 9" id="KW-0460">Magnesium</keyword>
<feature type="compositionally biased region" description="Basic and acidic residues" evidence="10">
    <location>
        <begin position="449"/>
        <end position="465"/>
    </location>
</feature>
<evidence type="ECO:0000256" key="8">
    <source>
        <dbReference type="ARBA" id="ARBA00023134"/>
    </source>
</evidence>
<dbReference type="NCBIfam" id="TIGR03595">
    <property type="entry name" value="Obg_CgtA_exten"/>
    <property type="match status" value="1"/>
</dbReference>
<dbReference type="PROSITE" id="PS00905">
    <property type="entry name" value="GTP1_OBG"/>
    <property type="match status" value="1"/>
</dbReference>
<dbReference type="NCBIfam" id="NF008955">
    <property type="entry name" value="PRK12297.1"/>
    <property type="match status" value="1"/>
</dbReference>
<evidence type="ECO:0000256" key="3">
    <source>
        <dbReference type="ARBA" id="ARBA00022490"/>
    </source>
</evidence>
<dbReference type="InterPro" id="IPR014100">
    <property type="entry name" value="GTP-bd_Obg/CgtA"/>
</dbReference>
<dbReference type="Pfam" id="PF01926">
    <property type="entry name" value="MMR_HSR1"/>
    <property type="match status" value="1"/>
</dbReference>
<dbReference type="SUPFAM" id="SSF82051">
    <property type="entry name" value="Obg GTP-binding protein N-terminal domain"/>
    <property type="match status" value="1"/>
</dbReference>
<keyword evidence="5 9" id="KW-0547">Nucleotide-binding</keyword>
<evidence type="ECO:0000256" key="9">
    <source>
        <dbReference type="HAMAP-Rule" id="MF_01454"/>
    </source>
</evidence>
<feature type="binding site" evidence="9">
    <location>
        <begin position="317"/>
        <end position="319"/>
    </location>
    <ligand>
        <name>GTP</name>
        <dbReference type="ChEBI" id="CHEBI:37565"/>
    </ligand>
</feature>
<keyword evidence="8 9" id="KW-0342">GTP-binding</keyword>
<dbReference type="InterPro" id="IPR036346">
    <property type="entry name" value="GTP-bd_prot_GTP1/OBG_C_sf"/>
</dbReference>
<feature type="binding site" evidence="9">
    <location>
        <begin position="191"/>
        <end position="195"/>
    </location>
    <ligand>
        <name>GTP</name>
        <dbReference type="ChEBI" id="CHEBI:37565"/>
    </ligand>
</feature>
<dbReference type="EC" id="3.6.5.-" evidence="9"/>
<dbReference type="OrthoDB" id="9807318at2"/>
<organism evidence="14 15">
    <name type="scientific">Pseudonocardia endophytica</name>
    <dbReference type="NCBI Taxonomy" id="401976"/>
    <lineage>
        <taxon>Bacteria</taxon>
        <taxon>Bacillati</taxon>
        <taxon>Actinomycetota</taxon>
        <taxon>Actinomycetes</taxon>
        <taxon>Pseudonocardiales</taxon>
        <taxon>Pseudonocardiaceae</taxon>
        <taxon>Pseudonocardia</taxon>
    </lineage>
</organism>
<dbReference type="RefSeq" id="WP_132429850.1">
    <property type="nucleotide sequence ID" value="NZ_SMFZ01000002.1"/>
</dbReference>